<evidence type="ECO:0000313" key="1">
    <source>
        <dbReference type="EMBL" id="GAB69891.1"/>
    </source>
</evidence>
<dbReference type="KEGG" id="pcy:PCYB_006400"/>
<dbReference type="PhylomeDB" id="K6UFD1"/>
<dbReference type="EMBL" id="DF158100">
    <property type="protein sequence ID" value="GAB69891.1"/>
    <property type="molecule type" value="Genomic_DNA"/>
</dbReference>
<keyword evidence="2" id="KW-1185">Reference proteome</keyword>
<evidence type="ECO:0000313" key="2">
    <source>
        <dbReference type="Proteomes" id="UP000006319"/>
    </source>
</evidence>
<gene>
    <name evidence="1" type="ORF">PCYB_006400</name>
</gene>
<evidence type="ECO:0008006" key="3">
    <source>
        <dbReference type="Google" id="ProtNLM"/>
    </source>
</evidence>
<dbReference type="VEuPathDB" id="PlasmoDB:PCYB_006400"/>
<name>K6UFD1_PLACD</name>
<protein>
    <recommendedName>
        <fullName evidence="3">CYIR protein</fullName>
    </recommendedName>
</protein>
<dbReference type="Proteomes" id="UP000006319">
    <property type="component" value="Unassembled WGS sequence"/>
</dbReference>
<reference evidence="1 2" key="1">
    <citation type="journal article" date="2012" name="Nat. Genet.">
        <title>Plasmodium cynomolgi genome sequences provide insight into Plasmodium vivax and the monkey malaria clade.</title>
        <authorList>
            <person name="Tachibana S."/>
            <person name="Sullivan S.A."/>
            <person name="Kawai S."/>
            <person name="Nakamura S."/>
            <person name="Kim H.R."/>
            <person name="Goto N."/>
            <person name="Arisue N."/>
            <person name="Palacpac N.M.Q."/>
            <person name="Honma H."/>
            <person name="Yagi M."/>
            <person name="Tougan T."/>
            <person name="Katakai Y."/>
            <person name="Kaneko O."/>
            <person name="Mita T."/>
            <person name="Kita K."/>
            <person name="Yasutomi Y."/>
            <person name="Sutton P.L."/>
            <person name="Shakhbatyan R."/>
            <person name="Horii T."/>
            <person name="Yasunaga T."/>
            <person name="Barnwell J.W."/>
            <person name="Escalante A.A."/>
            <person name="Carlton J.M."/>
            <person name="Tanabe K."/>
        </authorList>
    </citation>
    <scope>NUCLEOTIDE SEQUENCE [LARGE SCALE GENOMIC DNA]</scope>
    <source>
        <strain evidence="1 2">B</strain>
    </source>
</reference>
<organism evidence="1 2">
    <name type="scientific">Plasmodium cynomolgi (strain B)</name>
    <dbReference type="NCBI Taxonomy" id="1120755"/>
    <lineage>
        <taxon>Eukaryota</taxon>
        <taxon>Sar</taxon>
        <taxon>Alveolata</taxon>
        <taxon>Apicomplexa</taxon>
        <taxon>Aconoidasida</taxon>
        <taxon>Haemosporida</taxon>
        <taxon>Plasmodiidae</taxon>
        <taxon>Plasmodium</taxon>
        <taxon>Plasmodium (Plasmodium)</taxon>
    </lineage>
</organism>
<proteinExistence type="predicted"/>
<dbReference type="AlphaFoldDB" id="K6UFD1"/>
<dbReference type="Pfam" id="PF05795">
    <property type="entry name" value="Plasmodium_Vir"/>
    <property type="match status" value="1"/>
</dbReference>
<accession>K6UFD1</accession>
<dbReference type="GeneID" id="14696433"/>
<dbReference type="InterPro" id="IPR008780">
    <property type="entry name" value="Plasmodium_Vir"/>
</dbReference>
<dbReference type="OrthoDB" id="381989at2759"/>
<dbReference type="RefSeq" id="XP_004228109.1">
    <property type="nucleotide sequence ID" value="XM_004228061.1"/>
</dbReference>
<sequence>MIEMCKRILRYLDKNSLSDIQDPKYDECTLLNYWVYSKLVNIFRSDNSSIIDNPFAALLRIWNEIIDKQPDKPFYKKCQPDSATIMKRDWRKIKELYDYYVNYDALFKTAKNFPDKCEEYYGKIKNMEEIFHYFENFCSNYPNACPKIYNECKPYNPESTLVQLPCHSRIIGKSGPILNDNSSHEVIGSIEMHPKSADDFVVDFKDVFTVESETQLYSENSGIGTKVTHSILGAAPVLLTGTMLYRYELVNIIIYMYYNNK</sequence>